<dbReference type="AlphaFoldDB" id="A0A1F8DM29"/>
<sequence length="215" mass="24370">MVAKTTLVKNVTIYSVYLILIWAFYRFLFQLPDQVEELVVKPILWLTPLFWFLRKEGFGISSLGITLKNLFPAIYLSLGLGLIFVGEGLLTNFLKYGGFNFGANLGSTPFMISLGLSFITAFSEETAFRGYIFSRLLLSLKSELSANIIQTLLWTAIHIPIAFFVWDYTLPQGIIYLFLTAVFGMGSAFVFGRTKNIAGPVLLHVLWEWPIILFR</sequence>
<dbReference type="GO" id="GO:0080120">
    <property type="term" value="P:CAAX-box protein maturation"/>
    <property type="evidence" value="ECO:0007669"/>
    <property type="project" value="UniProtKB-ARBA"/>
</dbReference>
<keyword evidence="1" id="KW-0472">Membrane</keyword>
<comment type="caution">
    <text evidence="3">The sequence shown here is derived from an EMBL/GenBank/DDBJ whole genome shotgun (WGS) entry which is preliminary data.</text>
</comment>
<feature type="transmembrane region" description="Helical" evidence="1">
    <location>
        <begin position="144"/>
        <end position="166"/>
    </location>
</feature>
<keyword evidence="1" id="KW-0812">Transmembrane</keyword>
<evidence type="ECO:0000313" key="4">
    <source>
        <dbReference type="Proteomes" id="UP000177596"/>
    </source>
</evidence>
<feature type="transmembrane region" description="Helical" evidence="1">
    <location>
        <begin position="12"/>
        <end position="29"/>
    </location>
</feature>
<reference evidence="3 4" key="1">
    <citation type="journal article" date="2016" name="Nat. Commun.">
        <title>Thousands of microbial genomes shed light on interconnected biogeochemical processes in an aquifer system.</title>
        <authorList>
            <person name="Anantharaman K."/>
            <person name="Brown C.T."/>
            <person name="Hug L.A."/>
            <person name="Sharon I."/>
            <person name="Castelle C.J."/>
            <person name="Probst A.J."/>
            <person name="Thomas B.C."/>
            <person name="Singh A."/>
            <person name="Wilkins M.J."/>
            <person name="Karaoz U."/>
            <person name="Brodie E.L."/>
            <person name="Williams K.H."/>
            <person name="Hubbard S.S."/>
            <person name="Banfield J.F."/>
        </authorList>
    </citation>
    <scope>NUCLEOTIDE SEQUENCE [LARGE SCALE GENOMIC DNA]</scope>
</reference>
<feature type="transmembrane region" description="Helical" evidence="1">
    <location>
        <begin position="74"/>
        <end position="94"/>
    </location>
</feature>
<evidence type="ECO:0000256" key="1">
    <source>
        <dbReference type="SAM" id="Phobius"/>
    </source>
</evidence>
<feature type="domain" description="CAAX prenyl protease 2/Lysostaphin resistance protein A-like" evidence="2">
    <location>
        <begin position="109"/>
        <end position="209"/>
    </location>
</feature>
<feature type="transmembrane region" description="Helical" evidence="1">
    <location>
        <begin position="101"/>
        <end position="124"/>
    </location>
</feature>
<accession>A0A1F8DM29</accession>
<dbReference type="Pfam" id="PF02517">
    <property type="entry name" value="Rce1-like"/>
    <property type="match status" value="1"/>
</dbReference>
<proteinExistence type="predicted"/>
<dbReference type="GO" id="GO:0004175">
    <property type="term" value="F:endopeptidase activity"/>
    <property type="evidence" value="ECO:0007669"/>
    <property type="project" value="UniProtKB-ARBA"/>
</dbReference>
<organism evidence="3 4">
    <name type="scientific">Candidatus Woesebacteria bacterium RIFOXYD1_FULL_43_18</name>
    <dbReference type="NCBI Taxonomy" id="1802551"/>
    <lineage>
        <taxon>Bacteria</taxon>
        <taxon>Candidatus Woeseibacteriota</taxon>
    </lineage>
</organism>
<dbReference type="EMBL" id="MGIL01000001">
    <property type="protein sequence ID" value="OGM88928.1"/>
    <property type="molecule type" value="Genomic_DNA"/>
</dbReference>
<dbReference type="Proteomes" id="UP000177596">
    <property type="component" value="Unassembled WGS sequence"/>
</dbReference>
<feature type="transmembrane region" description="Helical" evidence="1">
    <location>
        <begin position="173"/>
        <end position="191"/>
    </location>
</feature>
<evidence type="ECO:0000313" key="3">
    <source>
        <dbReference type="EMBL" id="OGM88928.1"/>
    </source>
</evidence>
<keyword evidence="1" id="KW-1133">Transmembrane helix</keyword>
<gene>
    <name evidence="3" type="ORF">A2573_02310</name>
</gene>
<name>A0A1F8DM29_9BACT</name>
<protein>
    <recommendedName>
        <fullName evidence="2">CAAX prenyl protease 2/Lysostaphin resistance protein A-like domain-containing protein</fullName>
    </recommendedName>
</protein>
<dbReference type="InterPro" id="IPR003675">
    <property type="entry name" value="Rce1/LyrA-like_dom"/>
</dbReference>
<evidence type="ECO:0000259" key="2">
    <source>
        <dbReference type="Pfam" id="PF02517"/>
    </source>
</evidence>